<gene>
    <name evidence="3" type="ORF">C7430_11714</name>
</gene>
<dbReference type="Proteomes" id="UP000245996">
    <property type="component" value="Unassembled WGS sequence"/>
</dbReference>
<accession>A0ABD6XLF1</accession>
<dbReference type="InterPro" id="IPR036249">
    <property type="entry name" value="Thioredoxin-like_sf"/>
</dbReference>
<dbReference type="RefSeq" id="WP_089562433.1">
    <property type="nucleotide sequence ID" value="NZ_CP059090.1"/>
</dbReference>
<organism evidence="3 4">
    <name type="scientific">Enterobacter agglomerans</name>
    <name type="common">Erwinia herbicola</name>
    <name type="synonym">Pantoea agglomerans</name>
    <dbReference type="NCBI Taxonomy" id="549"/>
    <lineage>
        <taxon>Bacteria</taxon>
        <taxon>Pseudomonadati</taxon>
        <taxon>Pseudomonadota</taxon>
        <taxon>Gammaproteobacteria</taxon>
        <taxon>Enterobacterales</taxon>
        <taxon>Erwiniaceae</taxon>
        <taxon>Pantoea</taxon>
        <taxon>Pantoea agglomerans group</taxon>
    </lineage>
</organism>
<evidence type="ECO:0000313" key="4">
    <source>
        <dbReference type="Proteomes" id="UP000245996"/>
    </source>
</evidence>
<dbReference type="AlphaFoldDB" id="A0ABD6XLF1"/>
<reference evidence="3 4" key="1">
    <citation type="submission" date="2018-05" db="EMBL/GenBank/DDBJ databases">
        <title>Genomic Encyclopedia of Type Strains, Phase IV (KMG-V): Genome sequencing to study the core and pangenomes of soil and plant-associated prokaryotes.</title>
        <authorList>
            <person name="Whitman W."/>
        </authorList>
    </citation>
    <scope>NUCLEOTIDE SEQUENCE [LARGE SCALE GENOMIC DNA]</scope>
    <source>
        <strain evidence="3 4">PNG 92-11</strain>
    </source>
</reference>
<dbReference type="InterPro" id="IPR050553">
    <property type="entry name" value="Thioredoxin_ResA/DsbE_sf"/>
</dbReference>
<dbReference type="InterPro" id="IPR000866">
    <property type="entry name" value="AhpC/TSA"/>
</dbReference>
<name>A0ABD6XLF1_ENTAG</name>
<evidence type="ECO:0000313" key="3">
    <source>
        <dbReference type="EMBL" id="PWJ73887.1"/>
    </source>
</evidence>
<feature type="domain" description="Thioredoxin" evidence="2">
    <location>
        <begin position="31"/>
        <end position="168"/>
    </location>
</feature>
<dbReference type="GO" id="GO:0016853">
    <property type="term" value="F:isomerase activity"/>
    <property type="evidence" value="ECO:0007669"/>
    <property type="project" value="UniProtKB-KW"/>
</dbReference>
<dbReference type="PANTHER" id="PTHR42852">
    <property type="entry name" value="THIOL:DISULFIDE INTERCHANGE PROTEIN DSBE"/>
    <property type="match status" value="1"/>
</dbReference>
<dbReference type="SUPFAM" id="SSF52833">
    <property type="entry name" value="Thioredoxin-like"/>
    <property type="match status" value="1"/>
</dbReference>
<dbReference type="Pfam" id="PF00578">
    <property type="entry name" value="AhpC-TSA"/>
    <property type="match status" value="1"/>
</dbReference>
<proteinExistence type="predicted"/>
<keyword evidence="1" id="KW-0472">Membrane</keyword>
<dbReference type="EMBL" id="QGHE01000017">
    <property type="protein sequence ID" value="PWJ73887.1"/>
    <property type="molecule type" value="Genomic_DNA"/>
</dbReference>
<dbReference type="InterPro" id="IPR013766">
    <property type="entry name" value="Thioredoxin_domain"/>
</dbReference>
<protein>
    <submittedName>
        <fullName evidence="3">Thiol-disulfide isomerase/thioredoxin</fullName>
    </submittedName>
</protein>
<dbReference type="PANTHER" id="PTHR42852:SF17">
    <property type="entry name" value="THIOREDOXIN-LIKE PROTEIN HI_1115"/>
    <property type="match status" value="1"/>
</dbReference>
<sequence>MMHLRKWLIKLTCFILFALPVILVVDWLRFPELPADSAYAELTLLDGSVTTLSALSERQPLVIYYWAGWCPVCKLTTPLVADMAARGNNVLAVALRSGNDQQVSRLMSGYRLQASGINDADGKLANRWQITVTPTFLIVYKGKVASATSGWTSRWGLQFRLWLAEFTF</sequence>
<feature type="transmembrane region" description="Helical" evidence="1">
    <location>
        <begin position="7"/>
        <end position="28"/>
    </location>
</feature>
<keyword evidence="1" id="KW-0812">Transmembrane</keyword>
<dbReference type="PROSITE" id="PS51352">
    <property type="entry name" value="THIOREDOXIN_2"/>
    <property type="match status" value="1"/>
</dbReference>
<keyword evidence="1" id="KW-1133">Transmembrane helix</keyword>
<dbReference type="Gene3D" id="3.40.30.10">
    <property type="entry name" value="Glutaredoxin"/>
    <property type="match status" value="1"/>
</dbReference>
<comment type="caution">
    <text evidence="3">The sequence shown here is derived from an EMBL/GenBank/DDBJ whole genome shotgun (WGS) entry which is preliminary data.</text>
</comment>
<keyword evidence="3" id="KW-0413">Isomerase</keyword>
<evidence type="ECO:0000256" key="1">
    <source>
        <dbReference type="SAM" id="Phobius"/>
    </source>
</evidence>
<evidence type="ECO:0000259" key="2">
    <source>
        <dbReference type="PROSITE" id="PS51352"/>
    </source>
</evidence>